<evidence type="ECO:0000256" key="1">
    <source>
        <dbReference type="SAM" id="MobiDB-lite"/>
    </source>
</evidence>
<keyword evidence="3" id="KW-1185">Reference proteome</keyword>
<dbReference type="AlphaFoldDB" id="A0ABD1RB89"/>
<keyword evidence="2" id="KW-0808">Transferase</keyword>
<accession>A0ABD1RB89</accession>
<protein>
    <submittedName>
        <fullName evidence="2">Reverse transcriptase domain-containing protein</fullName>
    </submittedName>
</protein>
<dbReference type="CDD" id="cd00303">
    <property type="entry name" value="retropepsin_like"/>
    <property type="match status" value="1"/>
</dbReference>
<gene>
    <name evidence="2" type="ORF">Adt_29897</name>
</gene>
<feature type="region of interest" description="Disordered" evidence="1">
    <location>
        <begin position="207"/>
        <end position="231"/>
    </location>
</feature>
<dbReference type="GO" id="GO:0003964">
    <property type="term" value="F:RNA-directed DNA polymerase activity"/>
    <property type="evidence" value="ECO:0007669"/>
    <property type="project" value="UniProtKB-KW"/>
</dbReference>
<keyword evidence="2" id="KW-0548">Nucleotidyltransferase</keyword>
<reference evidence="3" key="1">
    <citation type="submission" date="2024-07" db="EMBL/GenBank/DDBJ databases">
        <title>Two chromosome-level genome assemblies of Korean endemic species Abeliophyllum distichum and Forsythia ovata (Oleaceae).</title>
        <authorList>
            <person name="Jang H."/>
        </authorList>
    </citation>
    <scope>NUCLEOTIDE SEQUENCE [LARGE SCALE GENOMIC DNA]</scope>
</reference>
<name>A0ABD1RB89_9LAMI</name>
<dbReference type="Proteomes" id="UP001604336">
    <property type="component" value="Unassembled WGS sequence"/>
</dbReference>
<dbReference type="EMBL" id="JBFOLK010000009">
    <property type="protein sequence ID" value="KAL2485141.1"/>
    <property type="molecule type" value="Genomic_DNA"/>
</dbReference>
<dbReference type="PANTHER" id="PTHR33223:SF10">
    <property type="entry name" value="AMINOTRANSFERASE-LIKE PLANT MOBILE DOMAIN-CONTAINING PROTEIN"/>
    <property type="match status" value="1"/>
</dbReference>
<proteinExistence type="predicted"/>
<evidence type="ECO:0000313" key="2">
    <source>
        <dbReference type="EMBL" id="KAL2485141.1"/>
    </source>
</evidence>
<evidence type="ECO:0000313" key="3">
    <source>
        <dbReference type="Proteomes" id="UP001604336"/>
    </source>
</evidence>
<feature type="compositionally biased region" description="Basic and acidic residues" evidence="1">
    <location>
        <begin position="207"/>
        <end position="226"/>
    </location>
</feature>
<organism evidence="2 3">
    <name type="scientific">Abeliophyllum distichum</name>
    <dbReference type="NCBI Taxonomy" id="126358"/>
    <lineage>
        <taxon>Eukaryota</taxon>
        <taxon>Viridiplantae</taxon>
        <taxon>Streptophyta</taxon>
        <taxon>Embryophyta</taxon>
        <taxon>Tracheophyta</taxon>
        <taxon>Spermatophyta</taxon>
        <taxon>Magnoliopsida</taxon>
        <taxon>eudicotyledons</taxon>
        <taxon>Gunneridae</taxon>
        <taxon>Pentapetalae</taxon>
        <taxon>asterids</taxon>
        <taxon>lamiids</taxon>
        <taxon>Lamiales</taxon>
        <taxon>Oleaceae</taxon>
        <taxon>Forsythieae</taxon>
        <taxon>Abeliophyllum</taxon>
    </lineage>
</organism>
<dbReference type="PANTHER" id="PTHR33223">
    <property type="entry name" value="CCHC-TYPE DOMAIN-CONTAINING PROTEIN"/>
    <property type="match status" value="1"/>
</dbReference>
<keyword evidence="2" id="KW-0695">RNA-directed DNA polymerase</keyword>
<dbReference type="Gene3D" id="2.40.70.10">
    <property type="entry name" value="Acid Proteases"/>
    <property type="match status" value="1"/>
</dbReference>
<comment type="caution">
    <text evidence="2">The sequence shown here is derived from an EMBL/GenBank/DDBJ whole genome shotgun (WGS) entry which is preliminary data.</text>
</comment>
<dbReference type="InterPro" id="IPR021109">
    <property type="entry name" value="Peptidase_aspartic_dom_sf"/>
</dbReference>
<sequence length="395" mass="44250">MSIIMEMLQRMTGPLRHALEATPAEEALQAAEVPPAVEIPTYEITPMPEMTPTSRHLILANWEIVLNEKVEEAIARRKSSGRPISIKEDPFTEDVMIVPLPLKFKESTVEFDGTTDPIDHIQTFHDRVRLHGWPDAIACKAFPMTLRKDAREWFDTLPPRSISSFADFANKFAICFSSSTRKRRLQWGLCKRGDEYIDQEEVLKATRDDRESYESGNKKRRHDEPLMSKPNTRFMTEYKYRPRTKNGDHPKEISEKVGNKRRAGVINVIVGGSAGGGDSRNSRKGYARSLHVNAIGVPSRFSQPITFSDEDRNGVSLLHDDALVITGDIAGFDVKRVLVDTGSAANILSWKAFKALKMLIDRLRSVNTPLQGFGGGTVILEGITDLPVVLGKHPC</sequence>